<evidence type="ECO:0000256" key="2">
    <source>
        <dbReference type="SAM" id="MobiDB-lite"/>
    </source>
</evidence>
<name>A0ABS6RVT0_9BACT</name>
<proteinExistence type="predicted"/>
<dbReference type="EMBL" id="JABXWD010000044">
    <property type="protein sequence ID" value="MBV6340741.1"/>
    <property type="molecule type" value="Genomic_DNA"/>
</dbReference>
<reference evidence="3 4" key="1">
    <citation type="journal article" date="2020" name="J Geophys Res Biogeosci">
        <title>Magnetotaxis as an Adaptation to Enable Bacterial Shuttling of Microbial Sulfur and Sulfur Cycling Across Aquatic Oxic#Anoxic Interfaces.</title>
        <authorList>
            <person name="Li J."/>
            <person name="Liu P."/>
            <person name="Wang J."/>
            <person name="Roberts A.P."/>
            <person name="Pan Y."/>
        </authorList>
    </citation>
    <scope>NUCLEOTIDE SEQUENCE [LARGE SCALE GENOMIC DNA]</scope>
    <source>
        <strain evidence="3 4">MYR-1_YQ</strain>
    </source>
</reference>
<evidence type="ECO:0008006" key="5">
    <source>
        <dbReference type="Google" id="ProtNLM"/>
    </source>
</evidence>
<organism evidence="3 4">
    <name type="scientific">Candidatus Magnetobacterium casense</name>
    <dbReference type="NCBI Taxonomy" id="1455061"/>
    <lineage>
        <taxon>Bacteria</taxon>
        <taxon>Pseudomonadati</taxon>
        <taxon>Nitrospirota</taxon>
        <taxon>Thermodesulfovibrionia</taxon>
        <taxon>Thermodesulfovibrionales</taxon>
        <taxon>Candidatus Magnetobacteriaceae</taxon>
        <taxon>Candidatus Magnetobacterium</taxon>
    </lineage>
</organism>
<evidence type="ECO:0000313" key="4">
    <source>
        <dbReference type="Proteomes" id="UP001196980"/>
    </source>
</evidence>
<evidence type="ECO:0000313" key="3">
    <source>
        <dbReference type="EMBL" id="MBV6340741.1"/>
    </source>
</evidence>
<feature type="compositionally biased region" description="Polar residues" evidence="2">
    <location>
        <begin position="1"/>
        <end position="13"/>
    </location>
</feature>
<sequence>MTPTEIKNRNAQRGDTADGISDTANNVTEMSAPDMDALEFPFESKTQHQSRALMTTPLLSEIRGIEFLKEVISSVDVEKTLNDMFAIIGNMEKQLKKVLSINAILDKDLRASKEIISDLRHEKGQVEKELQKITDETATREELQAEIEHLIDERNIAQTAIVDMKKEIDALKRKELLARERADDLEIEKSDLIREINYLEIRYSSAIEAIGRLEREISTLRGERIVNLEKIKSLKKNVTTQAG</sequence>
<gene>
    <name evidence="3" type="ORF">HWQ67_04010</name>
</gene>
<evidence type="ECO:0000256" key="1">
    <source>
        <dbReference type="SAM" id="Coils"/>
    </source>
</evidence>
<keyword evidence="1" id="KW-0175">Coiled coil</keyword>
<dbReference type="Proteomes" id="UP001196980">
    <property type="component" value="Unassembled WGS sequence"/>
</dbReference>
<feature type="region of interest" description="Disordered" evidence="2">
    <location>
        <begin position="1"/>
        <end position="26"/>
    </location>
</feature>
<dbReference type="RefSeq" id="WP_218251355.1">
    <property type="nucleotide sequence ID" value="NZ_JABXWD010000044.1"/>
</dbReference>
<keyword evidence="4" id="KW-1185">Reference proteome</keyword>
<comment type="caution">
    <text evidence="3">The sequence shown here is derived from an EMBL/GenBank/DDBJ whole genome shotgun (WGS) entry which is preliminary data.</text>
</comment>
<accession>A0ABS6RVT0</accession>
<protein>
    <recommendedName>
        <fullName evidence="5">Magnetosome protein Mad25</fullName>
    </recommendedName>
</protein>
<feature type="coiled-coil region" evidence="1">
    <location>
        <begin position="116"/>
        <end position="223"/>
    </location>
</feature>